<dbReference type="PIRSF" id="PIRSF007747">
    <property type="entry name" value="Ribosyl_Ptfrase"/>
    <property type="match status" value="1"/>
</dbReference>
<dbReference type="InterPro" id="IPR033421">
    <property type="entry name" value="Rit1_DUSP-like"/>
</dbReference>
<evidence type="ECO:0000259" key="1">
    <source>
        <dbReference type="Pfam" id="PF04179"/>
    </source>
</evidence>
<dbReference type="Pfam" id="PF17184">
    <property type="entry name" value="Rit1_C"/>
    <property type="match status" value="1"/>
</dbReference>
<sequence>MNTDRNKTFSHLRKESLDVYNRLKSIEEDIKFVNQVHDAYPDFPLLPNLRCGAWYTDPCLAAPHPVYFKSTDGHFANWSFNLRRANLHLLNLSHRGIVLVDSTRSGKRMPDALSKTVPIWCTVVNRAVRLRHRETPRQNWDISLHTPPGVVSTQEHSQIVPLLDGWAESLNKSSYSLPDLSLPLRPIWITPTSSSFPKFSPTGQTFIPIICVSASHQVEEGFGRRSGGFVYIQGSGDDHELWGMGLNPDIFWHNRERILSANRSEVETIIASCVNGAQNTVTARPPSAVARVNGRILLCATSDLIVRSSGHLSAIFFGESGDVAYLVLSSRDRNDTSTDDARNALYIPTPDGKKGHAHFLQMALPHAMEFVQTQLAEGMRVCIACDSGKDLSIGVATAALQKYFDDEGNFVVDGLHDIIPGRYNTLIIYIFCLPANYTLLDKRTIRIRLEWIIAARPEANPARDTLKRVNEFLLTSDLFLRKRC</sequence>
<name>A0A9W9E0B0_9AGAR</name>
<feature type="domain" description="Rit1 DUSP-like" evidence="1">
    <location>
        <begin position="345"/>
        <end position="473"/>
    </location>
</feature>
<evidence type="ECO:0000313" key="3">
    <source>
        <dbReference type="EMBL" id="KAJ4493805.1"/>
    </source>
</evidence>
<reference evidence="3" key="2">
    <citation type="journal article" date="2023" name="Proc. Natl. Acad. Sci. U.S.A.">
        <title>A global phylogenomic analysis of the shiitake genus Lentinula.</title>
        <authorList>
            <person name="Sierra-Patev S."/>
            <person name="Min B."/>
            <person name="Naranjo-Ortiz M."/>
            <person name="Looney B."/>
            <person name="Konkel Z."/>
            <person name="Slot J.C."/>
            <person name="Sakamoto Y."/>
            <person name="Steenwyk J.L."/>
            <person name="Rokas A."/>
            <person name="Carro J."/>
            <person name="Camarero S."/>
            <person name="Ferreira P."/>
            <person name="Molpeceres G."/>
            <person name="Ruiz-Duenas F.J."/>
            <person name="Serrano A."/>
            <person name="Henrissat B."/>
            <person name="Drula E."/>
            <person name="Hughes K.W."/>
            <person name="Mata J.L."/>
            <person name="Ishikawa N.K."/>
            <person name="Vargas-Isla R."/>
            <person name="Ushijima S."/>
            <person name="Smith C.A."/>
            <person name="Donoghue J."/>
            <person name="Ahrendt S."/>
            <person name="Andreopoulos W."/>
            <person name="He G."/>
            <person name="LaButti K."/>
            <person name="Lipzen A."/>
            <person name="Ng V."/>
            <person name="Riley R."/>
            <person name="Sandor L."/>
            <person name="Barry K."/>
            <person name="Martinez A.T."/>
            <person name="Xiao Y."/>
            <person name="Gibbons J.G."/>
            <person name="Terashima K."/>
            <person name="Grigoriev I.V."/>
            <person name="Hibbett D."/>
        </authorList>
    </citation>
    <scope>NUCLEOTIDE SEQUENCE</scope>
    <source>
        <strain evidence="3">Sp2 HRB7682 ss15</strain>
    </source>
</reference>
<keyword evidence="3" id="KW-0808">Transferase</keyword>
<dbReference type="Pfam" id="PF04179">
    <property type="entry name" value="Init_tRNA_PT"/>
    <property type="match status" value="1"/>
</dbReference>
<dbReference type="GO" id="GO:0005737">
    <property type="term" value="C:cytoplasm"/>
    <property type="evidence" value="ECO:0007669"/>
    <property type="project" value="TreeGrafter"/>
</dbReference>
<dbReference type="PANTHER" id="PTHR31811:SF0">
    <property type="entry name" value="TRNA A64-2'-O-RIBOSYLPHOSPHATE TRANSFERASE"/>
    <property type="match status" value="1"/>
</dbReference>
<dbReference type="InterPro" id="IPR007306">
    <property type="entry name" value="Rit1"/>
</dbReference>
<gene>
    <name evidence="3" type="ORF">C8J55DRAFT_533364</name>
</gene>
<comment type="caution">
    <text evidence="3">The sequence shown here is derived from an EMBL/GenBank/DDBJ whole genome shotgun (WGS) entry which is preliminary data.</text>
</comment>
<reference evidence="3" key="1">
    <citation type="submission" date="2022-08" db="EMBL/GenBank/DDBJ databases">
        <authorList>
            <consortium name="DOE Joint Genome Institute"/>
            <person name="Min B."/>
            <person name="Riley R."/>
            <person name="Sierra-Patev S."/>
            <person name="Naranjo-Ortiz M."/>
            <person name="Looney B."/>
            <person name="Konkel Z."/>
            <person name="Slot J.C."/>
            <person name="Sakamoto Y."/>
            <person name="Steenwyk J.L."/>
            <person name="Rokas A."/>
            <person name="Carro J."/>
            <person name="Camarero S."/>
            <person name="Ferreira P."/>
            <person name="Molpeceres G."/>
            <person name="Ruiz-Duenas F.J."/>
            <person name="Serrano A."/>
            <person name="Henrissat B."/>
            <person name="Drula E."/>
            <person name="Hughes K.W."/>
            <person name="Mata J.L."/>
            <person name="Ishikawa N.K."/>
            <person name="Vargas-Isla R."/>
            <person name="Ushijima S."/>
            <person name="Smith C.A."/>
            <person name="Ahrendt S."/>
            <person name="Andreopoulos W."/>
            <person name="He G."/>
            <person name="Labutti K."/>
            <person name="Lipzen A."/>
            <person name="Ng V."/>
            <person name="Sandor L."/>
            <person name="Barry K."/>
            <person name="Martinez A.T."/>
            <person name="Xiao Y."/>
            <person name="Gibbons J.G."/>
            <person name="Terashima K."/>
            <person name="Hibbett D.S."/>
            <person name="Grigoriev I.V."/>
        </authorList>
    </citation>
    <scope>NUCLEOTIDE SEQUENCE</scope>
    <source>
        <strain evidence="3">Sp2 HRB7682 ss15</strain>
    </source>
</reference>
<dbReference type="InterPro" id="IPR033449">
    <property type="entry name" value="Rit1_N"/>
</dbReference>
<dbReference type="GO" id="GO:0043399">
    <property type="term" value="F:tRNA adenosine(64)-2'-O-ribosylphosphate transferase activity"/>
    <property type="evidence" value="ECO:0007669"/>
    <property type="project" value="InterPro"/>
</dbReference>
<dbReference type="PANTHER" id="PTHR31811">
    <property type="entry name" value="TRNA A64-2'-O-RIBOSYLPHOSPHATE TRANSFERASE"/>
    <property type="match status" value="1"/>
</dbReference>
<dbReference type="AlphaFoldDB" id="A0A9W9E0B0"/>
<proteinExistence type="predicted"/>
<evidence type="ECO:0000259" key="2">
    <source>
        <dbReference type="Pfam" id="PF17184"/>
    </source>
</evidence>
<dbReference type="GO" id="GO:0019988">
    <property type="term" value="P:charged-tRNA amino acid modification"/>
    <property type="evidence" value="ECO:0007669"/>
    <property type="project" value="InterPro"/>
</dbReference>
<feature type="domain" description="Rit1 N-terminal" evidence="2">
    <location>
        <begin position="12"/>
        <end position="274"/>
    </location>
</feature>
<dbReference type="EMBL" id="JANVFS010000003">
    <property type="protein sequence ID" value="KAJ4493805.1"/>
    <property type="molecule type" value="Genomic_DNA"/>
</dbReference>
<evidence type="ECO:0000313" key="4">
    <source>
        <dbReference type="Proteomes" id="UP001150238"/>
    </source>
</evidence>
<accession>A0A9W9E0B0</accession>
<protein>
    <submittedName>
        <fullName evidence="3">Initiator tRNA phosphoribosyl transferase</fullName>
    </submittedName>
</protein>
<dbReference type="Proteomes" id="UP001150238">
    <property type="component" value="Unassembled WGS sequence"/>
</dbReference>
<organism evidence="3 4">
    <name type="scientific">Lentinula lateritia</name>
    <dbReference type="NCBI Taxonomy" id="40482"/>
    <lineage>
        <taxon>Eukaryota</taxon>
        <taxon>Fungi</taxon>
        <taxon>Dikarya</taxon>
        <taxon>Basidiomycota</taxon>
        <taxon>Agaricomycotina</taxon>
        <taxon>Agaricomycetes</taxon>
        <taxon>Agaricomycetidae</taxon>
        <taxon>Agaricales</taxon>
        <taxon>Marasmiineae</taxon>
        <taxon>Omphalotaceae</taxon>
        <taxon>Lentinula</taxon>
    </lineage>
</organism>